<reference evidence="1" key="1">
    <citation type="submission" date="2022-08" db="EMBL/GenBank/DDBJ databases">
        <title>Draft genome sequencing of Roseisolibacter agri AW1220.</title>
        <authorList>
            <person name="Tobiishi Y."/>
            <person name="Tonouchi A."/>
        </authorList>
    </citation>
    <scope>NUCLEOTIDE SEQUENCE</scope>
    <source>
        <strain evidence="1">AW1220</strain>
    </source>
</reference>
<comment type="caution">
    <text evidence="1">The sequence shown here is derived from an EMBL/GenBank/DDBJ whole genome shotgun (WGS) entry which is preliminary data.</text>
</comment>
<gene>
    <name evidence="1" type="ORF">rosag_09070</name>
</gene>
<dbReference type="AlphaFoldDB" id="A0AA37Q0R4"/>
<protein>
    <submittedName>
        <fullName evidence="1">Uncharacterized protein</fullName>
    </submittedName>
</protein>
<evidence type="ECO:0000313" key="1">
    <source>
        <dbReference type="EMBL" id="GLC24394.1"/>
    </source>
</evidence>
<name>A0AA37Q0R4_9BACT</name>
<proteinExistence type="predicted"/>
<dbReference type="Proteomes" id="UP001161325">
    <property type="component" value="Unassembled WGS sequence"/>
</dbReference>
<sequence>MAFDSRSTPERPRLSDQTVSDLRDAVLLLWTAPASADGQLGRAMDTLVREARDRALRAEDVLIEVKSLLQEMPQLDDPERRLESARFREQLVTRCIKAYYGNN</sequence>
<evidence type="ECO:0000313" key="2">
    <source>
        <dbReference type="Proteomes" id="UP001161325"/>
    </source>
</evidence>
<organism evidence="1 2">
    <name type="scientific">Roseisolibacter agri</name>
    <dbReference type="NCBI Taxonomy" id="2014610"/>
    <lineage>
        <taxon>Bacteria</taxon>
        <taxon>Pseudomonadati</taxon>
        <taxon>Gemmatimonadota</taxon>
        <taxon>Gemmatimonadia</taxon>
        <taxon>Gemmatimonadales</taxon>
        <taxon>Gemmatimonadaceae</taxon>
        <taxon>Roseisolibacter</taxon>
    </lineage>
</organism>
<dbReference type="EMBL" id="BRXS01000001">
    <property type="protein sequence ID" value="GLC24394.1"/>
    <property type="molecule type" value="Genomic_DNA"/>
</dbReference>
<keyword evidence="2" id="KW-1185">Reference proteome</keyword>
<accession>A0AA37Q0R4</accession>